<feature type="region of interest" description="Disordered" evidence="2">
    <location>
        <begin position="223"/>
        <end position="292"/>
    </location>
</feature>
<dbReference type="PANTHER" id="PTHR21531">
    <property type="entry name" value="LOW-TEMPERATURE VIABILITY PROTEIN LTV1-RELATED"/>
    <property type="match status" value="1"/>
</dbReference>
<feature type="compositionally biased region" description="Acidic residues" evidence="2">
    <location>
        <begin position="241"/>
        <end position="257"/>
    </location>
</feature>
<comment type="similarity">
    <text evidence="1">Belongs to the LTV1 family.</text>
</comment>
<dbReference type="STRING" id="215250.A0A316YL82"/>
<feature type="region of interest" description="Disordered" evidence="2">
    <location>
        <begin position="575"/>
        <end position="766"/>
    </location>
</feature>
<dbReference type="GO" id="GO:0005634">
    <property type="term" value="C:nucleus"/>
    <property type="evidence" value="ECO:0007669"/>
    <property type="project" value="TreeGrafter"/>
</dbReference>
<feature type="compositionally biased region" description="Basic and acidic residues" evidence="2">
    <location>
        <begin position="693"/>
        <end position="734"/>
    </location>
</feature>
<feature type="compositionally biased region" description="Basic and acidic residues" evidence="2">
    <location>
        <begin position="25"/>
        <end position="36"/>
    </location>
</feature>
<evidence type="ECO:0000256" key="2">
    <source>
        <dbReference type="SAM" id="MobiDB-lite"/>
    </source>
</evidence>
<gene>
    <name evidence="3" type="ORF">FA10DRAFT_279123</name>
</gene>
<dbReference type="InParanoid" id="A0A316YL82"/>
<evidence type="ECO:0000256" key="1">
    <source>
        <dbReference type="ARBA" id="ARBA00009078"/>
    </source>
</evidence>
<dbReference type="GO" id="GO:0042274">
    <property type="term" value="P:ribosomal small subunit biogenesis"/>
    <property type="evidence" value="ECO:0007669"/>
    <property type="project" value="InterPro"/>
</dbReference>
<dbReference type="EMBL" id="KZ819636">
    <property type="protein sequence ID" value="PWN89806.1"/>
    <property type="molecule type" value="Genomic_DNA"/>
</dbReference>
<feature type="region of interest" description="Disordered" evidence="2">
    <location>
        <begin position="1"/>
        <end position="76"/>
    </location>
</feature>
<evidence type="ECO:0000313" key="3">
    <source>
        <dbReference type="EMBL" id="PWN89806.1"/>
    </source>
</evidence>
<name>A0A316YL82_9BASI</name>
<feature type="compositionally biased region" description="Low complexity" evidence="2">
    <location>
        <begin position="223"/>
        <end position="240"/>
    </location>
</feature>
<protein>
    <recommendedName>
        <fullName evidence="5">LTV-domain-containing protein</fullName>
    </recommendedName>
</protein>
<dbReference type="GO" id="GO:0030688">
    <property type="term" value="C:preribosome, small subunit precursor"/>
    <property type="evidence" value="ECO:0007669"/>
    <property type="project" value="TreeGrafter"/>
</dbReference>
<accession>A0A316YL82</accession>
<keyword evidence="4" id="KW-1185">Reference proteome</keyword>
<organism evidence="3 4">
    <name type="scientific">Acaromyces ingoldii</name>
    <dbReference type="NCBI Taxonomy" id="215250"/>
    <lineage>
        <taxon>Eukaryota</taxon>
        <taxon>Fungi</taxon>
        <taxon>Dikarya</taxon>
        <taxon>Basidiomycota</taxon>
        <taxon>Ustilaginomycotina</taxon>
        <taxon>Exobasidiomycetes</taxon>
        <taxon>Exobasidiales</taxon>
        <taxon>Cryptobasidiaceae</taxon>
        <taxon>Acaromyces</taxon>
    </lineage>
</organism>
<dbReference type="OrthoDB" id="5852896at2759"/>
<dbReference type="InterPro" id="IPR007307">
    <property type="entry name" value="Ltv1"/>
</dbReference>
<dbReference type="FunCoup" id="A0A316YL82">
    <property type="interactions" value="282"/>
</dbReference>
<dbReference type="PANTHER" id="PTHR21531:SF0">
    <property type="entry name" value="PROTEIN LTV1 HOMOLOG"/>
    <property type="match status" value="1"/>
</dbReference>
<dbReference type="GO" id="GO:0000056">
    <property type="term" value="P:ribosomal small subunit export from nucleus"/>
    <property type="evidence" value="ECO:0007669"/>
    <property type="project" value="TreeGrafter"/>
</dbReference>
<sequence>MPAKSKTKSIWRQPEAQHFQVVHRSQRDPLIHDADAPSRVLKPSQPRNARGGAGAGAGGPQSRSQLEAALGEEALRDQRENVGEAAEYGIYFDDTEYDYMQHLRPIGGNDNQRRGGEAVDEEDKADVVMLEAPAAKKKGAAAKDRGPITLRDEQEGSGAAGGALNLPDEVLPSKDMLPRDFGAGEAHLQTGLQPDMDPHLRQVLEALDDDAFLMNVAAGVKSSSSSATAAAAASSSAVPMEMEEEEEEEEEEEDIDDFFSGVIAGGELGSDDEAPEWRALPPGGEESIWEDSASRAARELLELKQSGRGVEELSLTSRLALFKAAGQGQGQGQEQGQDGLARGGANSDDDDDDASTSAPAPRNKRAVAPPSSVGSQSIFGEKGATRKSRHPGAKARLAASFYAPSSAGGSTAFSMSSSAMERNQGLTGLDEQFDRMERIYEQDSDEEENDDDDDDDEDGDGNGDGQPLHDLDGIFDDFLSKHEVIAGKLKARLGDRSATAAEKVDLLRRELGEVRLYDRQRGVDGDDDDEEAQADIIPRHWIEGKRQEWDVETVLTTKTNVENRPRTINAAQSVAGGSTFSRKPATLVPGAGSVRGSASSSSSRMQDGDEDVMPKVRVNPRTGQAEIVGYIKVGQRQRKREASTAAEAEPAAEESARSALSEEEDGDDQEGEVGSEDDYDSDATEGATYRTTVTRDRNESKEDKKARKAQAKEQKQSRRLEKSERKAQFAQERKRQTKIQGAKLGGGNAADVGRNGIGGGQAIHLV</sequence>
<feature type="compositionally biased region" description="Polar residues" evidence="2">
    <location>
        <begin position="407"/>
        <end position="426"/>
    </location>
</feature>
<feature type="compositionally biased region" description="Gly residues" evidence="2">
    <location>
        <begin position="755"/>
        <end position="766"/>
    </location>
</feature>
<dbReference type="AlphaFoldDB" id="A0A316YL82"/>
<feature type="compositionally biased region" description="Low complexity" evidence="2">
    <location>
        <begin position="590"/>
        <end position="604"/>
    </location>
</feature>
<dbReference type="RefSeq" id="XP_025377004.1">
    <property type="nucleotide sequence ID" value="XM_025523518.1"/>
</dbReference>
<feature type="compositionally biased region" description="Acidic residues" evidence="2">
    <location>
        <begin position="442"/>
        <end position="461"/>
    </location>
</feature>
<feature type="compositionally biased region" description="Basic and acidic residues" evidence="2">
    <location>
        <begin position="432"/>
        <end position="441"/>
    </location>
</feature>
<dbReference type="Pfam" id="PF04180">
    <property type="entry name" value="LTV"/>
    <property type="match status" value="1"/>
</dbReference>
<feature type="region of interest" description="Disordered" evidence="2">
    <location>
        <begin position="325"/>
        <end position="473"/>
    </location>
</feature>
<proteinExistence type="inferred from homology"/>
<dbReference type="GO" id="GO:0005829">
    <property type="term" value="C:cytosol"/>
    <property type="evidence" value="ECO:0007669"/>
    <property type="project" value="TreeGrafter"/>
</dbReference>
<dbReference type="GeneID" id="37045434"/>
<feature type="compositionally biased region" description="Acidic residues" evidence="2">
    <location>
        <begin position="661"/>
        <end position="683"/>
    </location>
</feature>
<evidence type="ECO:0000313" key="4">
    <source>
        <dbReference type="Proteomes" id="UP000245768"/>
    </source>
</evidence>
<reference evidence="3 4" key="1">
    <citation type="journal article" date="2018" name="Mol. Biol. Evol.">
        <title>Broad Genomic Sampling Reveals a Smut Pathogenic Ancestry of the Fungal Clade Ustilaginomycotina.</title>
        <authorList>
            <person name="Kijpornyongpan T."/>
            <person name="Mondo S.J."/>
            <person name="Barry K."/>
            <person name="Sandor L."/>
            <person name="Lee J."/>
            <person name="Lipzen A."/>
            <person name="Pangilinan J."/>
            <person name="LaButti K."/>
            <person name="Hainaut M."/>
            <person name="Henrissat B."/>
            <person name="Grigoriev I.V."/>
            <person name="Spatafora J.W."/>
            <person name="Aime M.C."/>
        </authorList>
    </citation>
    <scope>NUCLEOTIDE SEQUENCE [LARGE SCALE GENOMIC DNA]</scope>
    <source>
        <strain evidence="3 4">MCA 4198</strain>
    </source>
</reference>
<dbReference type="Proteomes" id="UP000245768">
    <property type="component" value="Unassembled WGS sequence"/>
</dbReference>
<evidence type="ECO:0008006" key="5">
    <source>
        <dbReference type="Google" id="ProtNLM"/>
    </source>
</evidence>